<dbReference type="Proteomes" id="UP000199686">
    <property type="component" value="Unassembled WGS sequence"/>
</dbReference>
<dbReference type="AlphaFoldDB" id="A0AB38BL82"/>
<comment type="caution">
    <text evidence="1">The sequence shown here is derived from an EMBL/GenBank/DDBJ whole genome shotgun (WGS) entry which is preliminary data.</text>
</comment>
<organism evidence="1 2">
    <name type="scientific">Trichococcus flocculiformis</name>
    <dbReference type="NCBI Taxonomy" id="82803"/>
    <lineage>
        <taxon>Bacteria</taxon>
        <taxon>Bacillati</taxon>
        <taxon>Bacillota</taxon>
        <taxon>Bacilli</taxon>
        <taxon>Lactobacillales</taxon>
        <taxon>Carnobacteriaceae</taxon>
        <taxon>Trichococcus</taxon>
    </lineage>
</organism>
<evidence type="ECO:0000313" key="1">
    <source>
        <dbReference type="EMBL" id="SFI15758.1"/>
    </source>
</evidence>
<proteinExistence type="predicted"/>
<accession>A0AB38BL82</accession>
<name>A0AB38BL82_9LACT</name>
<evidence type="ECO:0008006" key="3">
    <source>
        <dbReference type="Google" id="ProtNLM"/>
    </source>
</evidence>
<protein>
    <recommendedName>
        <fullName evidence="3">Winged helix-turn helix</fullName>
    </recommendedName>
</protein>
<dbReference type="EMBL" id="FOQC01000062">
    <property type="protein sequence ID" value="SFI15758.1"/>
    <property type="molecule type" value="Genomic_DNA"/>
</dbReference>
<dbReference type="RefSeq" id="WP_218142831.1">
    <property type="nucleotide sequence ID" value="NZ_FOQC01000062.1"/>
</dbReference>
<feature type="non-terminal residue" evidence="1">
    <location>
        <position position="76"/>
    </location>
</feature>
<reference evidence="1 2" key="1">
    <citation type="submission" date="2016-10" db="EMBL/GenBank/DDBJ databases">
        <authorList>
            <person name="Varghese N."/>
            <person name="Submissions S."/>
        </authorList>
    </citation>
    <scope>NUCLEOTIDE SEQUENCE [LARGE SCALE GENOMIC DNA]</scope>
    <source>
        <strain evidence="1 2">DSM 2094</strain>
    </source>
</reference>
<evidence type="ECO:0000313" key="2">
    <source>
        <dbReference type="Proteomes" id="UP000199686"/>
    </source>
</evidence>
<sequence length="76" mass="8690">MGRNKKYVISLTDDEVRRLKSVLRKKTTTRTLKCRCQILLDLDEAHGKTLTHQQCAKSIGVCIATVHNVIKYYIDG</sequence>
<gene>
    <name evidence="1" type="ORF">SAMN04488507_106216</name>
</gene>